<dbReference type="InterPro" id="IPR036259">
    <property type="entry name" value="MFS_trans_sf"/>
</dbReference>
<gene>
    <name evidence="8" type="ORF">QJV27_07570</name>
</gene>
<feature type="transmembrane region" description="Helical" evidence="6">
    <location>
        <begin position="395"/>
        <end position="415"/>
    </location>
</feature>
<feature type="transmembrane region" description="Helical" evidence="6">
    <location>
        <begin position="330"/>
        <end position="352"/>
    </location>
</feature>
<evidence type="ECO:0000256" key="3">
    <source>
        <dbReference type="ARBA" id="ARBA00022692"/>
    </source>
</evidence>
<dbReference type="SUPFAM" id="SSF103473">
    <property type="entry name" value="MFS general substrate transporter"/>
    <property type="match status" value="1"/>
</dbReference>
<feature type="transmembrane region" description="Helical" evidence="6">
    <location>
        <begin position="169"/>
        <end position="191"/>
    </location>
</feature>
<dbReference type="Proteomes" id="UP001431634">
    <property type="component" value="Unassembled WGS sequence"/>
</dbReference>
<evidence type="ECO:0000313" key="8">
    <source>
        <dbReference type="EMBL" id="MDI2091227.1"/>
    </source>
</evidence>
<evidence type="ECO:0000256" key="4">
    <source>
        <dbReference type="ARBA" id="ARBA00022989"/>
    </source>
</evidence>
<dbReference type="InterPro" id="IPR045851">
    <property type="entry name" value="AMP-bd_C_sf"/>
</dbReference>
<keyword evidence="2" id="KW-0436">Ligase</keyword>
<dbReference type="PROSITE" id="PS51257">
    <property type="entry name" value="PROKAR_LIPOPROTEIN"/>
    <property type="match status" value="1"/>
</dbReference>
<keyword evidence="4 6" id="KW-1133">Transmembrane helix</keyword>
<keyword evidence="5 6" id="KW-0472">Membrane</keyword>
<dbReference type="PROSITE" id="PS00455">
    <property type="entry name" value="AMP_BINDING"/>
    <property type="match status" value="1"/>
</dbReference>
<dbReference type="InterPro" id="IPR002123">
    <property type="entry name" value="Plipid/glycerol_acylTrfase"/>
</dbReference>
<feature type="transmembrane region" description="Helical" evidence="6">
    <location>
        <begin position="49"/>
        <end position="67"/>
    </location>
</feature>
<dbReference type="Pfam" id="PF00501">
    <property type="entry name" value="AMP-binding"/>
    <property type="match status" value="1"/>
</dbReference>
<dbReference type="Gene3D" id="3.30.300.30">
    <property type="match status" value="1"/>
</dbReference>
<dbReference type="Pfam" id="PF07690">
    <property type="entry name" value="MFS_1"/>
    <property type="match status" value="1"/>
</dbReference>
<name>A0ABT6Q290_9PROT</name>
<feature type="transmembrane region" description="Helical" evidence="6">
    <location>
        <begin position="290"/>
        <end position="310"/>
    </location>
</feature>
<dbReference type="Gene3D" id="3.40.50.12780">
    <property type="entry name" value="N-terminal domain of ligase-like"/>
    <property type="match status" value="1"/>
</dbReference>
<evidence type="ECO:0000313" key="9">
    <source>
        <dbReference type="Proteomes" id="UP001431634"/>
    </source>
</evidence>
<proteinExistence type="inferred from homology"/>
<dbReference type="Pfam" id="PF01553">
    <property type="entry name" value="Acyltransferase"/>
    <property type="match status" value="1"/>
</dbReference>
<evidence type="ECO:0000256" key="1">
    <source>
        <dbReference type="ARBA" id="ARBA00006432"/>
    </source>
</evidence>
<keyword evidence="9" id="KW-1185">Reference proteome</keyword>
<dbReference type="RefSeq" id="WP_281448323.1">
    <property type="nucleotide sequence ID" value="NZ_JASBAO010000001.1"/>
</dbReference>
<dbReference type="InterPro" id="IPR042099">
    <property type="entry name" value="ANL_N_sf"/>
</dbReference>
<protein>
    <submittedName>
        <fullName evidence="8">MFS transporter</fullName>
    </submittedName>
</protein>
<feature type="domain" description="Phospholipid/glycerol acyltransferase" evidence="7">
    <location>
        <begin position="449"/>
        <end position="560"/>
    </location>
</feature>
<dbReference type="CDD" id="cd06173">
    <property type="entry name" value="MFS_MefA_like"/>
    <property type="match status" value="1"/>
</dbReference>
<dbReference type="InterPro" id="IPR011701">
    <property type="entry name" value="MFS"/>
</dbReference>
<comment type="caution">
    <text evidence="8">The sequence shown here is derived from an EMBL/GenBank/DDBJ whole genome shotgun (WGS) entry which is preliminary data.</text>
</comment>
<feature type="transmembrane region" description="Helical" evidence="6">
    <location>
        <begin position="79"/>
        <end position="99"/>
    </location>
</feature>
<dbReference type="CDD" id="cd07989">
    <property type="entry name" value="LPLAT_AGPAT-like"/>
    <property type="match status" value="1"/>
</dbReference>
<evidence type="ECO:0000256" key="5">
    <source>
        <dbReference type="ARBA" id="ARBA00023136"/>
    </source>
</evidence>
<feature type="transmembrane region" description="Helical" evidence="6">
    <location>
        <begin position="223"/>
        <end position="245"/>
    </location>
</feature>
<feature type="transmembrane region" description="Helical" evidence="6">
    <location>
        <begin position="105"/>
        <end position="123"/>
    </location>
</feature>
<dbReference type="InterPro" id="IPR020845">
    <property type="entry name" value="AMP-binding_CS"/>
</dbReference>
<feature type="transmembrane region" description="Helical" evidence="6">
    <location>
        <begin position="364"/>
        <end position="383"/>
    </location>
</feature>
<dbReference type="SUPFAM" id="SSF56801">
    <property type="entry name" value="Acetyl-CoA synthetase-like"/>
    <property type="match status" value="1"/>
</dbReference>
<comment type="similarity">
    <text evidence="1">Belongs to the ATP-dependent AMP-binding enzyme family.</text>
</comment>
<dbReference type="SUPFAM" id="SSF69593">
    <property type="entry name" value="Glycerol-3-phosphate (1)-acyltransferase"/>
    <property type="match status" value="1"/>
</dbReference>
<accession>A0ABT6Q290</accession>
<evidence type="ECO:0000256" key="6">
    <source>
        <dbReference type="SAM" id="Phobius"/>
    </source>
</evidence>
<evidence type="ECO:0000256" key="2">
    <source>
        <dbReference type="ARBA" id="ARBA00022598"/>
    </source>
</evidence>
<dbReference type="Gene3D" id="1.20.1250.20">
    <property type="entry name" value="MFS general substrate transporter like domains"/>
    <property type="match status" value="1"/>
</dbReference>
<reference evidence="8" key="1">
    <citation type="submission" date="2023-05" db="EMBL/GenBank/DDBJ databases">
        <title>Whole genome sequence of Commensalibacter sp.</title>
        <authorList>
            <person name="Charoenyingcharoen P."/>
            <person name="Yukphan P."/>
        </authorList>
    </citation>
    <scope>NUCLEOTIDE SEQUENCE</scope>
    <source>
        <strain evidence="8">TBRC 16381</strain>
    </source>
</reference>
<organism evidence="8 9">
    <name type="scientific">Commensalibacter oyaizuii</name>
    <dbReference type="NCBI Taxonomy" id="3043873"/>
    <lineage>
        <taxon>Bacteria</taxon>
        <taxon>Pseudomonadati</taxon>
        <taxon>Pseudomonadota</taxon>
        <taxon>Alphaproteobacteria</taxon>
        <taxon>Acetobacterales</taxon>
        <taxon>Acetobacteraceae</taxon>
    </lineage>
</organism>
<keyword evidence="3 6" id="KW-0812">Transmembrane</keyword>
<evidence type="ECO:0000259" key="7">
    <source>
        <dbReference type="SMART" id="SM00563"/>
    </source>
</evidence>
<dbReference type="InterPro" id="IPR000873">
    <property type="entry name" value="AMP-dep_synth/lig_dom"/>
</dbReference>
<feature type="transmembrane region" description="Helical" evidence="6">
    <location>
        <begin position="257"/>
        <end position="278"/>
    </location>
</feature>
<dbReference type="EMBL" id="JASBAO010000001">
    <property type="protein sequence ID" value="MDI2091227.1"/>
    <property type="molecule type" value="Genomic_DNA"/>
</dbReference>
<dbReference type="PANTHER" id="PTHR43201:SF5">
    <property type="entry name" value="MEDIUM-CHAIN ACYL-COA LIGASE ACSF2, MITOCHONDRIAL"/>
    <property type="match status" value="1"/>
</dbReference>
<feature type="transmembrane region" description="Helical" evidence="6">
    <location>
        <begin position="143"/>
        <end position="163"/>
    </location>
</feature>
<dbReference type="SMART" id="SM00563">
    <property type="entry name" value="PlsC"/>
    <property type="match status" value="1"/>
</dbReference>
<dbReference type="PANTHER" id="PTHR43201">
    <property type="entry name" value="ACYL-COA SYNTHETASE"/>
    <property type="match status" value="1"/>
</dbReference>
<sequence length="1130" mass="124827">MQKSSALSLKSLWFLCFAQSCGVLSENMIKNAMLVMALFVMGYQNTGLTAIAGGLFILPYACFSATAGQLADKFSKHRVMIAVKTIQLLFIPVVTVGFVYQNITLLLICLFFLGTAEAFYCPLKYSIIPEIVDQKRILFGNSVIETSTFIAILIGMIAGGSVILFSHGIYWVCGSAFILSLLGLGSIFKIMHVAPADPSLKINWNIAKETLNTIAMTRKNRKIWLCVLGISWFWTVGAVISAGIFDLSSAIIHHNGQFLTTIFLSCFSIGIAIGSIICARLLKGRISGQYVPFAAIGISIFCLDFGLASLSIRTFTSLHVFLTSFTGIRIFADLIFLSICSGIFSVPLYAMIQDQSPKSSKARIVAGNNIINAIMMVIGSFIWAKATAYTSNIAYLFIGLSVINFGIAIYIMRLLPAEILKTFFKAYFNLFHGVKITGMENFHQAGEKVVIISNHTSFMDATLLSCYLPQKPAFAIYTKTAEKWWARPFLATVNIFKVDIQSPYAIKDMIYAVRNNKEKLVIFPEGRLTKTGNLMKIYEGAGIVASSSGARILPVHIDGLQFTPWGRMRGKLRMRWFPRLSITILPSFNIQDYTDHNATPRQNRANIGKILQRTLIDSAFKAKNTDKTLFQTLLDAKDIYGKKTEIIEDIRRDPLTYDRLTLGAVLLGRQFTNYTDIGECVGLMLPTSCGGLVALMGLSAFGRVLHPVNVSTGAENIKNISSTAAIKTIITSRLFIEKAKLHDTIDYLKPFVQFVYLEDIKNAIGLSEKIRAKLDILYPKSLPGVKANANDPAIILATSGSEGQPKAVVLSHKNILTNCNQLACSVDFSSADRVFNAMPIFHSFGLTGAILLPLLYGVRTFHYPNPLHYKNISSLIYDTDATICFGTDTFLNGWAKYAHPYDFYAMRYIFAGGEKVKEETRRLYADTFGVRVFEGYGATETAPVMAINTPMNSRGGTVGKFLPGIDYKLEPVPGIDKGGKLIVKGDNIMIGYMLHTNPGKIQPPQDGWYDTGDIVEIDQDGFVIICGRIKRFAKIAGEMISMTAAETLATTLWPTALHAVVSLPDPKKGERLSLITTQQNASVSQLLTYAKERNIAEIMIPRSIKIVQDIPLFATGKVNYPELQKYIQNL</sequence>